<dbReference type="EMBL" id="JAAAHW010006420">
    <property type="protein sequence ID" value="KAF9961319.1"/>
    <property type="molecule type" value="Genomic_DNA"/>
</dbReference>
<sequence>MSSTCLIHLLRVNCLYSSAFASNRDECLDRPTSPANFWDIQNKGSDATDTQVGILCGVDCKPARANLRSDGELPGTWVGITTEGDLVALTDYLEDPSYYKNRPSAPPKPSRGQLCGDFLVSMAESVSRKQQGDAEKWMRGHAQSWDTSMEGLNLLVVQNSGDQQCVGANREGSELLILHSSNGADRHSILSDRSVLARLATKCSKVIRSTLLASSRLHPTSKSPPRISQGTVTGLSNSVFSRPWRRVELGARALETALQKSIKRFGSSHCASCPQPPPMEATLPTVTSDPSNDTETIRLHDNTKELAWLVVETLMLLRTHAKPYPKFIESFEAFTSGICDRVFVPRTGMEHLSLPHVRGEYGTRSSTVVLFGRDGQVVYVEKNWYATTGERRLYEADSADGV</sequence>
<comment type="caution">
    <text evidence="2">The sequence shown here is derived from an EMBL/GenBank/DDBJ whole genome shotgun (WGS) entry which is preliminary data.</text>
</comment>
<evidence type="ECO:0000313" key="3">
    <source>
        <dbReference type="Proteomes" id="UP000749646"/>
    </source>
</evidence>
<accession>A0A9P6J457</accession>
<proteinExistence type="predicted"/>
<feature type="non-terminal residue" evidence="2">
    <location>
        <position position="402"/>
    </location>
</feature>
<evidence type="ECO:0000256" key="1">
    <source>
        <dbReference type="SAM" id="SignalP"/>
    </source>
</evidence>
<dbReference type="InterPro" id="IPR008551">
    <property type="entry name" value="TANGO2"/>
</dbReference>
<dbReference type="PANTHER" id="PTHR17985:SF8">
    <property type="entry name" value="TRANSPORT AND GOLGI ORGANIZATION PROTEIN 2 HOMOLOG"/>
    <property type="match status" value="1"/>
</dbReference>
<feature type="signal peptide" evidence="1">
    <location>
        <begin position="1"/>
        <end position="21"/>
    </location>
</feature>
<keyword evidence="3" id="KW-1185">Reference proteome</keyword>
<dbReference type="PANTHER" id="PTHR17985">
    <property type="entry name" value="SER/THR-RICH PROTEIN T10 IN DGCR REGION"/>
    <property type="match status" value="1"/>
</dbReference>
<dbReference type="AlphaFoldDB" id="A0A9P6J457"/>
<name>A0A9P6J457_9FUNG</name>
<keyword evidence="1" id="KW-0732">Signal</keyword>
<dbReference type="OrthoDB" id="15189at2759"/>
<organism evidence="2 3">
    <name type="scientific">Modicella reniformis</name>
    <dbReference type="NCBI Taxonomy" id="1440133"/>
    <lineage>
        <taxon>Eukaryota</taxon>
        <taxon>Fungi</taxon>
        <taxon>Fungi incertae sedis</taxon>
        <taxon>Mucoromycota</taxon>
        <taxon>Mortierellomycotina</taxon>
        <taxon>Mortierellomycetes</taxon>
        <taxon>Mortierellales</taxon>
        <taxon>Mortierellaceae</taxon>
        <taxon>Modicella</taxon>
    </lineage>
</organism>
<protein>
    <submittedName>
        <fullName evidence="2">Uncharacterized protein</fullName>
    </submittedName>
</protein>
<evidence type="ECO:0000313" key="2">
    <source>
        <dbReference type="EMBL" id="KAF9961319.1"/>
    </source>
</evidence>
<feature type="chain" id="PRO_5040210248" evidence="1">
    <location>
        <begin position="22"/>
        <end position="402"/>
    </location>
</feature>
<reference evidence="2" key="1">
    <citation type="journal article" date="2020" name="Fungal Divers.">
        <title>Resolving the Mortierellaceae phylogeny through synthesis of multi-gene phylogenetics and phylogenomics.</title>
        <authorList>
            <person name="Vandepol N."/>
            <person name="Liber J."/>
            <person name="Desiro A."/>
            <person name="Na H."/>
            <person name="Kennedy M."/>
            <person name="Barry K."/>
            <person name="Grigoriev I.V."/>
            <person name="Miller A.N."/>
            <person name="O'Donnell K."/>
            <person name="Stajich J.E."/>
            <person name="Bonito G."/>
        </authorList>
    </citation>
    <scope>NUCLEOTIDE SEQUENCE</scope>
    <source>
        <strain evidence="2">MES-2147</strain>
    </source>
</reference>
<gene>
    <name evidence="2" type="ORF">BGZ65_010921</name>
</gene>
<dbReference type="Pfam" id="PF05742">
    <property type="entry name" value="TANGO2"/>
    <property type="match status" value="1"/>
</dbReference>
<dbReference type="Proteomes" id="UP000749646">
    <property type="component" value="Unassembled WGS sequence"/>
</dbReference>